<evidence type="ECO:0000256" key="2">
    <source>
        <dbReference type="ARBA" id="ARBA00022467"/>
    </source>
</evidence>
<dbReference type="InterPro" id="IPR007122">
    <property type="entry name" value="Villin/Gelsolin"/>
</dbReference>
<evidence type="ECO:0000313" key="6">
    <source>
        <dbReference type="EMBL" id="OJT15190.1"/>
    </source>
</evidence>
<evidence type="ECO:0000259" key="5">
    <source>
        <dbReference type="Pfam" id="PF00626"/>
    </source>
</evidence>
<dbReference type="AlphaFoldDB" id="A0A1M2W620"/>
<organism evidence="6 7">
    <name type="scientific">Trametes pubescens</name>
    <name type="common">White-rot fungus</name>
    <dbReference type="NCBI Taxonomy" id="154538"/>
    <lineage>
        <taxon>Eukaryota</taxon>
        <taxon>Fungi</taxon>
        <taxon>Dikarya</taxon>
        <taxon>Basidiomycota</taxon>
        <taxon>Agaricomycotina</taxon>
        <taxon>Agaricomycetes</taxon>
        <taxon>Polyporales</taxon>
        <taxon>Polyporaceae</taxon>
        <taxon>Trametes</taxon>
    </lineage>
</organism>
<dbReference type="EMBL" id="MNAD01000193">
    <property type="protein sequence ID" value="OJT15190.1"/>
    <property type="molecule type" value="Genomic_DNA"/>
</dbReference>
<dbReference type="InterPro" id="IPR007123">
    <property type="entry name" value="Gelsolin-like_dom"/>
</dbReference>
<dbReference type="Gene3D" id="3.40.20.10">
    <property type="entry name" value="Severin"/>
    <property type="match status" value="3"/>
</dbReference>
<keyword evidence="4" id="KW-0009">Actin-binding</keyword>
<dbReference type="SMART" id="SM00262">
    <property type="entry name" value="GEL"/>
    <property type="match status" value="2"/>
</dbReference>
<dbReference type="GO" id="GO:0051693">
    <property type="term" value="P:actin filament capping"/>
    <property type="evidence" value="ECO:0007669"/>
    <property type="project" value="UniProtKB-KW"/>
</dbReference>
<dbReference type="InterPro" id="IPR029006">
    <property type="entry name" value="ADF-H/Gelsolin-like_dom_sf"/>
</dbReference>
<dbReference type="PANTHER" id="PTHR11977:SF130">
    <property type="entry name" value="SEVERIN"/>
    <property type="match status" value="1"/>
</dbReference>
<accession>A0A1M2W620</accession>
<dbReference type="OMA" id="HDMTLAK"/>
<reference evidence="6 7" key="1">
    <citation type="submission" date="2016-10" db="EMBL/GenBank/DDBJ databases">
        <title>Genome sequence of the basidiomycete white-rot fungus Trametes pubescens.</title>
        <authorList>
            <person name="Makela M.R."/>
            <person name="Granchi Z."/>
            <person name="Peng M."/>
            <person name="De Vries R.P."/>
            <person name="Grigoriev I."/>
            <person name="Riley R."/>
            <person name="Hilden K."/>
        </authorList>
    </citation>
    <scope>NUCLEOTIDE SEQUENCE [LARGE SCALE GENOMIC DNA]</scope>
    <source>
        <strain evidence="6 7">FBCC735</strain>
    </source>
</reference>
<evidence type="ECO:0000256" key="3">
    <source>
        <dbReference type="ARBA" id="ARBA00022737"/>
    </source>
</evidence>
<dbReference type="STRING" id="154538.A0A1M2W620"/>
<keyword evidence="7" id="KW-1185">Reference proteome</keyword>
<dbReference type="GO" id="GO:0015629">
    <property type="term" value="C:actin cytoskeleton"/>
    <property type="evidence" value="ECO:0007669"/>
    <property type="project" value="TreeGrafter"/>
</dbReference>
<evidence type="ECO:0000256" key="1">
    <source>
        <dbReference type="ARBA" id="ARBA00008418"/>
    </source>
</evidence>
<feature type="domain" description="Gelsolin-like" evidence="5">
    <location>
        <begin position="102"/>
        <end position="179"/>
    </location>
</feature>
<proteinExistence type="inferred from homology"/>
<dbReference type="GO" id="GO:0051015">
    <property type="term" value="F:actin filament binding"/>
    <property type="evidence" value="ECO:0007669"/>
    <property type="project" value="InterPro"/>
</dbReference>
<keyword evidence="3" id="KW-0677">Repeat</keyword>
<name>A0A1M2W620_TRAPU</name>
<dbReference type="PANTHER" id="PTHR11977">
    <property type="entry name" value="VILLIN"/>
    <property type="match status" value="1"/>
</dbReference>
<keyword evidence="2" id="KW-0117">Actin capping</keyword>
<comment type="similarity">
    <text evidence="1">Belongs to the villin/gelsolin family.</text>
</comment>
<evidence type="ECO:0000313" key="7">
    <source>
        <dbReference type="Proteomes" id="UP000184267"/>
    </source>
</evidence>
<gene>
    <name evidence="6" type="ORF">TRAPUB_8294</name>
</gene>
<dbReference type="GO" id="GO:0008154">
    <property type="term" value="P:actin polymerization or depolymerization"/>
    <property type="evidence" value="ECO:0007669"/>
    <property type="project" value="TreeGrafter"/>
</dbReference>
<dbReference type="Proteomes" id="UP000184267">
    <property type="component" value="Unassembled WGS sequence"/>
</dbReference>
<sequence>MAPILIRCDTLLRDCVASLNVNVSSDSSSTMDTTASGHEGPFLTRPTKYNIEDSNIALLGSDLEKQVREHAGDKEAAWEAAGQQPGVQIWRIEQFSVKEWPKAHYGYFYNGDSYIVLHTYKKDENREELFYDLHFWLGAETTQDEAGTAAYKTVELDDHLGGKPVQYREIQEYESSRFLSYFPRFISLHGGVASGFHHVSAPPADDTRRLYRISAAQIPGRAVAHLQVREVPDEGSSVAQGDVYVLDMGSQIWQFNTSKSPGKVRFKAAEFVQSLASERGGSSNTTVWDEHGEGAGVFLTALGLTVVPDAQEGPAASEKALLRLSDASGQVAFERVSPPAFSTLSSSDAFVLDDRANHASPAVYVWVGNGASLTERRLALQYGQWYLYQQKRGAGRAAYATQIIKMHEGQETDAFLSAIGA</sequence>
<dbReference type="FunFam" id="3.40.20.10:FF:000043">
    <property type="entry name" value="macrophage-capping protein-like isoform X2"/>
    <property type="match status" value="1"/>
</dbReference>
<dbReference type="Pfam" id="PF00626">
    <property type="entry name" value="Gelsolin"/>
    <property type="match status" value="1"/>
</dbReference>
<evidence type="ECO:0000256" key="4">
    <source>
        <dbReference type="ARBA" id="ARBA00023203"/>
    </source>
</evidence>
<dbReference type="CDD" id="cd11290">
    <property type="entry name" value="gelsolin_S1_like"/>
    <property type="match status" value="1"/>
</dbReference>
<dbReference type="GO" id="GO:0005737">
    <property type="term" value="C:cytoplasm"/>
    <property type="evidence" value="ECO:0007669"/>
    <property type="project" value="TreeGrafter"/>
</dbReference>
<dbReference type="PRINTS" id="PR00597">
    <property type="entry name" value="GELSOLIN"/>
</dbReference>
<dbReference type="OrthoDB" id="6375767at2759"/>
<protein>
    <submittedName>
        <fullName evidence="6">Severin</fullName>
    </submittedName>
</protein>
<dbReference type="SUPFAM" id="SSF55753">
    <property type="entry name" value="Actin depolymerizing proteins"/>
    <property type="match status" value="3"/>
</dbReference>
<comment type="caution">
    <text evidence="6">The sequence shown here is derived from an EMBL/GenBank/DDBJ whole genome shotgun (WGS) entry which is preliminary data.</text>
</comment>